<keyword evidence="1" id="KW-0472">Membrane</keyword>
<keyword evidence="1" id="KW-0812">Transmembrane</keyword>
<evidence type="ECO:0000256" key="1">
    <source>
        <dbReference type="SAM" id="Phobius"/>
    </source>
</evidence>
<name>A0ABP0J131_9DINO</name>
<protein>
    <submittedName>
        <fullName evidence="2">Uncharacterized protein</fullName>
    </submittedName>
</protein>
<feature type="transmembrane region" description="Helical" evidence="1">
    <location>
        <begin position="47"/>
        <end position="69"/>
    </location>
</feature>
<evidence type="ECO:0000313" key="2">
    <source>
        <dbReference type="EMBL" id="CAK9008065.1"/>
    </source>
</evidence>
<evidence type="ECO:0000313" key="3">
    <source>
        <dbReference type="Proteomes" id="UP001642464"/>
    </source>
</evidence>
<proteinExistence type="predicted"/>
<sequence>MFGMASAPTTRRASAESLRTDSFMGLLASVSLFSLFQMAFLKRKSNSFSGLMHTATGAMQIGIVLYAIIEDRCKSIDWRCAVGGVHVDHFHGQQHHHVAFVEVFPRARGAASALQVGLFLHHFLPRPVLLGRINIRGSTGL</sequence>
<reference evidence="2 3" key="1">
    <citation type="submission" date="2024-02" db="EMBL/GenBank/DDBJ databases">
        <authorList>
            <person name="Chen Y."/>
            <person name="Shah S."/>
            <person name="Dougan E. K."/>
            <person name="Thang M."/>
            <person name="Chan C."/>
        </authorList>
    </citation>
    <scope>NUCLEOTIDE SEQUENCE [LARGE SCALE GENOMIC DNA]</scope>
</reference>
<dbReference type="Proteomes" id="UP001642464">
    <property type="component" value="Unassembled WGS sequence"/>
</dbReference>
<gene>
    <name evidence="2" type="ORF">SCF082_LOCUS9705</name>
</gene>
<feature type="transmembrane region" description="Helical" evidence="1">
    <location>
        <begin position="21"/>
        <end position="41"/>
    </location>
</feature>
<dbReference type="EMBL" id="CAXAMM010005647">
    <property type="protein sequence ID" value="CAK9008065.1"/>
    <property type="molecule type" value="Genomic_DNA"/>
</dbReference>
<keyword evidence="3" id="KW-1185">Reference proteome</keyword>
<accession>A0ABP0J131</accession>
<comment type="caution">
    <text evidence="2">The sequence shown here is derived from an EMBL/GenBank/DDBJ whole genome shotgun (WGS) entry which is preliminary data.</text>
</comment>
<keyword evidence="1" id="KW-1133">Transmembrane helix</keyword>
<organism evidence="2 3">
    <name type="scientific">Durusdinium trenchii</name>
    <dbReference type="NCBI Taxonomy" id="1381693"/>
    <lineage>
        <taxon>Eukaryota</taxon>
        <taxon>Sar</taxon>
        <taxon>Alveolata</taxon>
        <taxon>Dinophyceae</taxon>
        <taxon>Suessiales</taxon>
        <taxon>Symbiodiniaceae</taxon>
        <taxon>Durusdinium</taxon>
    </lineage>
</organism>